<gene>
    <name evidence="2" type="ORF">GPM918_LOCUS41145</name>
    <name evidence="1" type="ORF">OVA965_LOCUS36744</name>
    <name evidence="4" type="ORF">SRO942_LOCUS42162</name>
    <name evidence="3" type="ORF">TMI583_LOCUS37772</name>
</gene>
<comment type="caution">
    <text evidence="2">The sequence shown here is derived from an EMBL/GenBank/DDBJ whole genome shotgun (WGS) entry which is preliminary data.</text>
</comment>
<dbReference type="Proteomes" id="UP000681722">
    <property type="component" value="Unassembled WGS sequence"/>
</dbReference>
<dbReference type="EMBL" id="CAJNOK010033643">
    <property type="protein sequence ID" value="CAF1496526.1"/>
    <property type="molecule type" value="Genomic_DNA"/>
</dbReference>
<dbReference type="EMBL" id="CAJNOQ010031768">
    <property type="protein sequence ID" value="CAF1581727.1"/>
    <property type="molecule type" value="Genomic_DNA"/>
</dbReference>
<evidence type="ECO:0000313" key="5">
    <source>
        <dbReference type="Proteomes" id="UP000663829"/>
    </source>
</evidence>
<organism evidence="2 5">
    <name type="scientific">Didymodactylos carnosus</name>
    <dbReference type="NCBI Taxonomy" id="1234261"/>
    <lineage>
        <taxon>Eukaryota</taxon>
        <taxon>Metazoa</taxon>
        <taxon>Spiralia</taxon>
        <taxon>Gnathifera</taxon>
        <taxon>Rotifera</taxon>
        <taxon>Eurotatoria</taxon>
        <taxon>Bdelloidea</taxon>
        <taxon>Philodinida</taxon>
        <taxon>Philodinidae</taxon>
        <taxon>Didymodactylos</taxon>
    </lineage>
</organism>
<evidence type="ECO:0000313" key="3">
    <source>
        <dbReference type="EMBL" id="CAF4285398.1"/>
    </source>
</evidence>
<dbReference type="EMBL" id="CAJOBA010055633">
    <property type="protein sequence ID" value="CAF4285398.1"/>
    <property type="molecule type" value="Genomic_DNA"/>
</dbReference>
<evidence type="ECO:0000313" key="1">
    <source>
        <dbReference type="EMBL" id="CAF1496526.1"/>
    </source>
</evidence>
<proteinExistence type="predicted"/>
<protein>
    <submittedName>
        <fullName evidence="2">Uncharacterized protein</fullName>
    </submittedName>
</protein>
<reference evidence="2" key="1">
    <citation type="submission" date="2021-02" db="EMBL/GenBank/DDBJ databases">
        <authorList>
            <person name="Nowell W R."/>
        </authorList>
    </citation>
    <scope>NUCLEOTIDE SEQUENCE</scope>
</reference>
<evidence type="ECO:0000313" key="2">
    <source>
        <dbReference type="EMBL" id="CAF1581727.1"/>
    </source>
</evidence>
<dbReference type="EMBL" id="CAJOBC010097740">
    <property type="protein sequence ID" value="CAF4449655.1"/>
    <property type="molecule type" value="Genomic_DNA"/>
</dbReference>
<evidence type="ECO:0000313" key="4">
    <source>
        <dbReference type="EMBL" id="CAF4449655.1"/>
    </source>
</evidence>
<accession>A0A815ZCF7</accession>
<dbReference type="Proteomes" id="UP000677228">
    <property type="component" value="Unassembled WGS sequence"/>
</dbReference>
<name>A0A815ZCF7_9BILA</name>
<keyword evidence="5" id="KW-1185">Reference proteome</keyword>
<dbReference type="Proteomes" id="UP000663829">
    <property type="component" value="Unassembled WGS sequence"/>
</dbReference>
<sequence length="150" mass="17513">MLHKLVRKISCLHTLHLRSISTTPLHQQHRQTEIFRIALILEGKRGLCLKSTYYSLSSGSRSTQIWQSYDELRSYRKARQQIVHFPAELKAYETHNRSVVSLLTCYSYKKSETRYILTTGTMIRPNLILSCAHGVAEYLLDNLTPIEYRK</sequence>
<dbReference type="Proteomes" id="UP000682733">
    <property type="component" value="Unassembled WGS sequence"/>
</dbReference>
<dbReference type="AlphaFoldDB" id="A0A815ZCF7"/>